<evidence type="ECO:0000259" key="7">
    <source>
        <dbReference type="PROSITE" id="PS50850"/>
    </source>
</evidence>
<evidence type="ECO:0000256" key="1">
    <source>
        <dbReference type="ARBA" id="ARBA00004141"/>
    </source>
</evidence>
<organism evidence="8 9">
    <name type="scientific">Cupriavidus basilensis</name>
    <dbReference type="NCBI Taxonomy" id="68895"/>
    <lineage>
        <taxon>Bacteria</taxon>
        <taxon>Pseudomonadati</taxon>
        <taxon>Pseudomonadota</taxon>
        <taxon>Betaproteobacteria</taxon>
        <taxon>Burkholderiales</taxon>
        <taxon>Burkholderiaceae</taxon>
        <taxon>Cupriavidus</taxon>
    </lineage>
</organism>
<dbReference type="PROSITE" id="PS50850">
    <property type="entry name" value="MFS"/>
    <property type="match status" value="1"/>
</dbReference>
<dbReference type="Gene3D" id="1.20.1720.10">
    <property type="entry name" value="Multidrug resistance protein D"/>
    <property type="match status" value="1"/>
</dbReference>
<gene>
    <name evidence="8" type="ORF">RR42_s1040</name>
</gene>
<dbReference type="EMBL" id="CP010537">
    <property type="protein sequence ID" value="AJG22629.1"/>
    <property type="molecule type" value="Genomic_DNA"/>
</dbReference>
<keyword evidence="4 6" id="KW-1133">Transmembrane helix</keyword>
<feature type="transmembrane region" description="Helical" evidence="6">
    <location>
        <begin position="427"/>
        <end position="449"/>
    </location>
</feature>
<dbReference type="AlphaFoldDB" id="A0A0C4YKW9"/>
<dbReference type="InterPro" id="IPR020846">
    <property type="entry name" value="MFS_dom"/>
</dbReference>
<dbReference type="CDD" id="cd17321">
    <property type="entry name" value="MFS_MMR_MDR_like"/>
    <property type="match status" value="1"/>
</dbReference>
<evidence type="ECO:0000256" key="5">
    <source>
        <dbReference type="ARBA" id="ARBA00023136"/>
    </source>
</evidence>
<keyword evidence="3 6" id="KW-0812">Transmembrane</keyword>
<feature type="transmembrane region" description="Helical" evidence="6">
    <location>
        <begin position="139"/>
        <end position="158"/>
    </location>
</feature>
<evidence type="ECO:0000313" key="9">
    <source>
        <dbReference type="Proteomes" id="UP000031843"/>
    </source>
</evidence>
<reference evidence="8 9" key="1">
    <citation type="journal article" date="2015" name="Genome Announc.">
        <title>Complete Genome Sequence of Cupriavidus basilensis 4G11, Isolated from the Oak Ridge Field Research Center Site.</title>
        <authorList>
            <person name="Ray J."/>
            <person name="Waters R.J."/>
            <person name="Skerker J.M."/>
            <person name="Kuehl J.V."/>
            <person name="Price M.N."/>
            <person name="Huang J."/>
            <person name="Chakraborty R."/>
            <person name="Arkin A.P."/>
            <person name="Deutschbauer A."/>
        </authorList>
    </citation>
    <scope>NUCLEOTIDE SEQUENCE [LARGE SCALE GENOMIC DNA]</scope>
    <source>
        <strain evidence="8">4G11</strain>
    </source>
</reference>
<keyword evidence="5 6" id="KW-0472">Membrane</keyword>
<dbReference type="GO" id="GO:0016020">
    <property type="term" value="C:membrane"/>
    <property type="evidence" value="ECO:0007669"/>
    <property type="project" value="UniProtKB-SubCell"/>
</dbReference>
<dbReference type="GO" id="GO:0022857">
    <property type="term" value="F:transmembrane transporter activity"/>
    <property type="evidence" value="ECO:0007669"/>
    <property type="project" value="InterPro"/>
</dbReference>
<proteinExistence type="predicted"/>
<dbReference type="STRING" id="68895.RR42_s1040"/>
<name>A0A0C4YKW9_9BURK</name>
<protein>
    <submittedName>
        <fullName evidence="8">Putative transmembrane efflux protein</fullName>
    </submittedName>
</protein>
<feature type="transmembrane region" description="Helical" evidence="6">
    <location>
        <begin position="228"/>
        <end position="246"/>
    </location>
</feature>
<feature type="domain" description="Major facilitator superfamily (MFS) profile" evidence="7">
    <location>
        <begin position="11"/>
        <end position="453"/>
    </location>
</feature>
<feature type="transmembrane region" description="Helical" evidence="6">
    <location>
        <begin position="302"/>
        <end position="323"/>
    </location>
</feature>
<feature type="transmembrane region" description="Helical" evidence="6">
    <location>
        <begin position="330"/>
        <end position="351"/>
    </location>
</feature>
<dbReference type="InterPro" id="IPR011701">
    <property type="entry name" value="MFS"/>
</dbReference>
<evidence type="ECO:0000256" key="6">
    <source>
        <dbReference type="SAM" id="Phobius"/>
    </source>
</evidence>
<comment type="subcellular location">
    <subcellularLocation>
        <location evidence="1">Membrane</location>
        <topology evidence="1">Multi-pass membrane protein</topology>
    </subcellularLocation>
</comment>
<evidence type="ECO:0000256" key="3">
    <source>
        <dbReference type="ARBA" id="ARBA00022692"/>
    </source>
</evidence>
<dbReference type="PANTHER" id="PTHR42718">
    <property type="entry name" value="MAJOR FACILITATOR SUPERFAMILY MULTIDRUG TRANSPORTER MFSC"/>
    <property type="match status" value="1"/>
</dbReference>
<dbReference type="InterPro" id="IPR036259">
    <property type="entry name" value="MFS_trans_sf"/>
</dbReference>
<feature type="transmembrane region" description="Helical" evidence="6">
    <location>
        <begin position="77"/>
        <end position="103"/>
    </location>
</feature>
<keyword evidence="2" id="KW-0813">Transport</keyword>
<feature type="transmembrane region" description="Helical" evidence="6">
    <location>
        <begin position="45"/>
        <end position="65"/>
    </location>
</feature>
<feature type="transmembrane region" description="Helical" evidence="6">
    <location>
        <begin position="12"/>
        <end position="33"/>
    </location>
</feature>
<dbReference type="Proteomes" id="UP000031843">
    <property type="component" value="Chromosome secondary"/>
</dbReference>
<evidence type="ECO:0000256" key="4">
    <source>
        <dbReference type="ARBA" id="ARBA00022989"/>
    </source>
</evidence>
<evidence type="ECO:0000256" key="2">
    <source>
        <dbReference type="ARBA" id="ARBA00022448"/>
    </source>
</evidence>
<dbReference type="KEGG" id="cbw:RR42_s1040"/>
<feature type="transmembrane region" description="Helical" evidence="6">
    <location>
        <begin position="267"/>
        <end position="290"/>
    </location>
</feature>
<keyword evidence="9" id="KW-1185">Reference proteome</keyword>
<feature type="transmembrane region" description="Helical" evidence="6">
    <location>
        <begin position="363"/>
        <end position="384"/>
    </location>
</feature>
<dbReference type="Gene3D" id="1.20.1250.20">
    <property type="entry name" value="MFS general substrate transporter like domains"/>
    <property type="match status" value="1"/>
</dbReference>
<feature type="transmembrane region" description="Helical" evidence="6">
    <location>
        <begin position="396"/>
        <end position="415"/>
    </location>
</feature>
<dbReference type="PANTHER" id="PTHR42718:SF9">
    <property type="entry name" value="MAJOR FACILITATOR SUPERFAMILY MULTIDRUG TRANSPORTER MFSC"/>
    <property type="match status" value="1"/>
</dbReference>
<dbReference type="Pfam" id="PF07690">
    <property type="entry name" value="MFS_1"/>
    <property type="match status" value="1"/>
</dbReference>
<dbReference type="SUPFAM" id="SSF103473">
    <property type="entry name" value="MFS general substrate transporter"/>
    <property type="match status" value="1"/>
</dbReference>
<accession>A0A0C4YKW9</accession>
<dbReference type="RefSeq" id="WP_043354198.1">
    <property type="nucleotide sequence ID" value="NZ_CP010537.1"/>
</dbReference>
<feature type="transmembrane region" description="Helical" evidence="6">
    <location>
        <begin position="164"/>
        <end position="183"/>
    </location>
</feature>
<dbReference type="OrthoDB" id="9807274at2"/>
<sequence length="465" mass="48488">MPTTTNAQRATLLAAALGFVVVLLDVSVVNVALDTLRQGFATDVAGLQWVINAYTLVFAALLLTSGAIGDRLGARRVFLMGLALFTLTSVACGAAGSLAMLVMARLGQGIGAALLVPNSLSMLQRAFPDREQRSRAVGWWGAIGGISLAAGPVLGGLLVTHFGWRSIFLINLPLGLIGLYLTLRHVAADGSGHHRGLDWPGQGAAILALAALTASVTEASRLGWGHAWVQAGLWLALASAAAFIRIESRSAAPMLPLALLRIPAFRVASLAGVIVNFAYYGQIFVFSLFFQLQQGLSPQQTGLAFLPMTAVLMAVNVLAGRLITRMGARYLMVLGLLLAALGYLMLLPVRIDGPYWQLAPPMLLAASGIALMVPTMTNVTLSAVDGSRAGIASGVLNSARQVGGMLGVAGFGYLVHDTAPQAFMRGMHLSLGFAAALLLVGAVMCWSGIRAERPAAGKDGRQGAT</sequence>
<evidence type="ECO:0000313" key="8">
    <source>
        <dbReference type="EMBL" id="AJG22629.1"/>
    </source>
</evidence>